<organism evidence="4 5">
    <name type="scientific">Rhodotorula paludigena</name>
    <dbReference type="NCBI Taxonomy" id="86838"/>
    <lineage>
        <taxon>Eukaryota</taxon>
        <taxon>Fungi</taxon>
        <taxon>Dikarya</taxon>
        <taxon>Basidiomycota</taxon>
        <taxon>Pucciniomycotina</taxon>
        <taxon>Microbotryomycetes</taxon>
        <taxon>Sporidiobolales</taxon>
        <taxon>Sporidiobolaceae</taxon>
        <taxon>Rhodotorula</taxon>
    </lineage>
</organism>
<dbReference type="Proteomes" id="UP001342314">
    <property type="component" value="Unassembled WGS sequence"/>
</dbReference>
<dbReference type="InterPro" id="IPR051783">
    <property type="entry name" value="NAD(P)-dependent_oxidoreduct"/>
</dbReference>
<feature type="region of interest" description="Disordered" evidence="1">
    <location>
        <begin position="102"/>
        <end position="133"/>
    </location>
</feature>
<reference evidence="4 5" key="1">
    <citation type="submission" date="2021-12" db="EMBL/GenBank/DDBJ databases">
        <title>High titer production of polyol ester of fatty acids by Rhodotorula paludigena BS15 towards product separation-free biomass refinery.</title>
        <authorList>
            <person name="Mano J."/>
            <person name="Ono H."/>
            <person name="Tanaka T."/>
            <person name="Naito K."/>
            <person name="Sushida H."/>
            <person name="Ike M."/>
            <person name="Tokuyasu K."/>
            <person name="Kitaoka M."/>
        </authorList>
    </citation>
    <scope>NUCLEOTIDE SEQUENCE [LARGE SCALE GENOMIC DNA]</scope>
    <source>
        <strain evidence="4 5">BS15</strain>
    </source>
</reference>
<evidence type="ECO:0000313" key="4">
    <source>
        <dbReference type="EMBL" id="GJN87109.1"/>
    </source>
</evidence>
<dbReference type="Gene3D" id="3.40.50.720">
    <property type="entry name" value="NAD(P)-binding Rossmann-like Domain"/>
    <property type="match status" value="1"/>
</dbReference>
<dbReference type="InterPro" id="IPR001509">
    <property type="entry name" value="Epimerase_deHydtase"/>
</dbReference>
<feature type="signal peptide" evidence="2">
    <location>
        <begin position="1"/>
        <end position="23"/>
    </location>
</feature>
<feature type="domain" description="NAD-dependent epimerase/dehydratase" evidence="3">
    <location>
        <begin position="222"/>
        <end position="442"/>
    </location>
</feature>
<keyword evidence="5" id="KW-1185">Reference proteome</keyword>
<dbReference type="Pfam" id="PF01370">
    <property type="entry name" value="Epimerase"/>
    <property type="match status" value="1"/>
</dbReference>
<name>A0AAV5GCM8_9BASI</name>
<gene>
    <name evidence="4" type="ORF">Rhopal_000054-T1</name>
</gene>
<dbReference type="GO" id="GO:0004029">
    <property type="term" value="F:aldehyde dehydrogenase (NAD+) activity"/>
    <property type="evidence" value="ECO:0007669"/>
    <property type="project" value="TreeGrafter"/>
</dbReference>
<dbReference type="PANTHER" id="PTHR48079">
    <property type="entry name" value="PROTEIN YEEZ"/>
    <property type="match status" value="1"/>
</dbReference>
<keyword evidence="2" id="KW-0732">Signal</keyword>
<evidence type="ECO:0000259" key="3">
    <source>
        <dbReference type="Pfam" id="PF01370"/>
    </source>
</evidence>
<dbReference type="AlphaFoldDB" id="A0AAV5GCM8"/>
<dbReference type="SUPFAM" id="SSF51735">
    <property type="entry name" value="NAD(P)-binding Rossmann-fold domains"/>
    <property type="match status" value="1"/>
</dbReference>
<evidence type="ECO:0000256" key="2">
    <source>
        <dbReference type="SAM" id="SignalP"/>
    </source>
</evidence>
<evidence type="ECO:0000256" key="1">
    <source>
        <dbReference type="SAM" id="MobiDB-lite"/>
    </source>
</evidence>
<dbReference type="EMBL" id="BQKY01000001">
    <property type="protein sequence ID" value="GJN87109.1"/>
    <property type="molecule type" value="Genomic_DNA"/>
</dbReference>
<sequence length="521" mass="52509">MARFSASSLVATVALLGARAVLGQTTIQSPALYQCTPASFQYTCASPPCTAVARPSNDQSQTAAELGTVDDASGALSWRVTVPEGTQITVFLTDNNGAVGNGAPTTVSGGPSDCLSGSSASSGGSSSSSAASSVSSSVSSRASSASSAASSAASAASSSASSAASSASSAASSAASTATSHTSSASESETATGSAPAASESADGDNGAASLAFNGPQNIMLVFVTCASGFVGTGVTKELLAHGYEVLGLARSSASADKLRQLGAIVHEGSIDDYDSLKRGAQQADAVIHLAFKHDFDNFWANCLQEGEVVKALGEALEGTNKPLIVTSGTALLAGTRDPSSTTPSTEHDPAPTDMAVMPRCISETASLAFSSRGVRVSVVRLPPSVHGPGEHGFIPMVVDAARKAGASGYIGEGTNVWPSVGRDDAAALYRLALEKGDNGDVFHAVHDEGVPLKSIAEAIGERMGLPVKSVKEDEGEAHFGWLARIAKLSNPASAKWTSEKLGWQPKGTTLLEDINAGVYC</sequence>
<proteinExistence type="predicted"/>
<feature type="chain" id="PRO_5043562739" description="NAD-dependent epimerase/dehydratase domain-containing protein" evidence="2">
    <location>
        <begin position="24"/>
        <end position="521"/>
    </location>
</feature>
<dbReference type="PANTHER" id="PTHR48079:SF9">
    <property type="entry name" value="PUTATIVE-RELATED"/>
    <property type="match status" value="1"/>
</dbReference>
<feature type="region of interest" description="Disordered" evidence="1">
    <location>
        <begin position="179"/>
        <end position="206"/>
    </location>
</feature>
<dbReference type="GO" id="GO:0005737">
    <property type="term" value="C:cytoplasm"/>
    <property type="evidence" value="ECO:0007669"/>
    <property type="project" value="TreeGrafter"/>
</dbReference>
<feature type="compositionally biased region" description="Low complexity" evidence="1">
    <location>
        <begin position="116"/>
        <end position="133"/>
    </location>
</feature>
<comment type="caution">
    <text evidence="4">The sequence shown here is derived from an EMBL/GenBank/DDBJ whole genome shotgun (WGS) entry which is preliminary data.</text>
</comment>
<dbReference type="CDD" id="cd05262">
    <property type="entry name" value="SDR_a7"/>
    <property type="match status" value="1"/>
</dbReference>
<protein>
    <recommendedName>
        <fullName evidence="3">NAD-dependent epimerase/dehydratase domain-containing protein</fullName>
    </recommendedName>
</protein>
<feature type="compositionally biased region" description="Low complexity" evidence="1">
    <location>
        <begin position="179"/>
        <end position="201"/>
    </location>
</feature>
<dbReference type="InterPro" id="IPR036291">
    <property type="entry name" value="NAD(P)-bd_dom_sf"/>
</dbReference>
<evidence type="ECO:0000313" key="5">
    <source>
        <dbReference type="Proteomes" id="UP001342314"/>
    </source>
</evidence>
<accession>A0AAV5GCM8</accession>